<keyword evidence="1" id="KW-0378">Hydrolase</keyword>
<proteinExistence type="predicted"/>
<organism evidence="1 2">
    <name type="scientific">Candidatus Fervidibacter sacchari</name>
    <dbReference type="NCBI Taxonomy" id="1448929"/>
    <lineage>
        <taxon>Bacteria</taxon>
        <taxon>Candidatus Fervidibacterota</taxon>
        <taxon>Candidatus Fervidibacter</taxon>
    </lineage>
</organism>
<dbReference type="InterPro" id="IPR021109">
    <property type="entry name" value="Peptidase_aspartic_dom_sf"/>
</dbReference>
<dbReference type="EMBL" id="JANUCP010000005">
    <property type="protein sequence ID" value="MCS3920318.1"/>
    <property type="molecule type" value="Genomic_DNA"/>
</dbReference>
<evidence type="ECO:0000313" key="2">
    <source>
        <dbReference type="Proteomes" id="UP001204798"/>
    </source>
</evidence>
<dbReference type="Proteomes" id="UP001204798">
    <property type="component" value="Unassembled WGS sequence"/>
</dbReference>
<keyword evidence="2" id="KW-1185">Reference proteome</keyword>
<reference evidence="1 2" key="1">
    <citation type="submission" date="2022-08" db="EMBL/GenBank/DDBJ databases">
        <title>Bacterial and archaeal communities from various locations to study Microbial Dark Matter (Phase II).</title>
        <authorList>
            <person name="Stepanauskas R."/>
        </authorList>
    </citation>
    <scope>NUCLEOTIDE SEQUENCE [LARGE SCALE GENOMIC DNA]</scope>
    <source>
        <strain evidence="1 2">PD1</strain>
    </source>
</reference>
<protein>
    <submittedName>
        <fullName evidence="1">Clan AA aspartic protease</fullName>
    </submittedName>
</protein>
<evidence type="ECO:0000313" key="1">
    <source>
        <dbReference type="EMBL" id="MCS3920318.1"/>
    </source>
</evidence>
<dbReference type="RefSeq" id="WP_259099027.1">
    <property type="nucleotide sequence ID" value="NZ_CP130454.1"/>
</dbReference>
<keyword evidence="1" id="KW-0645">Protease</keyword>
<dbReference type="GO" id="GO:0006508">
    <property type="term" value="P:proteolysis"/>
    <property type="evidence" value="ECO:0007669"/>
    <property type="project" value="UniProtKB-KW"/>
</dbReference>
<dbReference type="GO" id="GO:0008233">
    <property type="term" value="F:peptidase activity"/>
    <property type="evidence" value="ECO:0007669"/>
    <property type="project" value="UniProtKB-KW"/>
</dbReference>
<gene>
    <name evidence="1" type="ORF">M2350_002747</name>
</gene>
<comment type="caution">
    <text evidence="1">The sequence shown here is derived from an EMBL/GenBank/DDBJ whole genome shotgun (WGS) entry which is preliminary data.</text>
</comment>
<accession>A0ABT2EQS7</accession>
<name>A0ABT2EQS7_9BACT</name>
<sequence length="126" mass="13588">MELQGRMDENGQIWVTLTVRGMRSEAAIEAIVDTGFTHPLLLPVTIAVPLGLELVDFTPMELADGRLQHFFTFAVTVVIDGREFPTVCLVTETGTPLIGTLFMQSIGATLIAKFAESAVALNVPNA</sequence>
<dbReference type="SUPFAM" id="SSF50630">
    <property type="entry name" value="Acid proteases"/>
    <property type="match status" value="1"/>
</dbReference>